<accession>A0AAD3HLC6</accession>
<evidence type="ECO:0000313" key="2">
    <source>
        <dbReference type="EMBL" id="GFR44841.1"/>
    </source>
</evidence>
<dbReference type="Proteomes" id="UP001054857">
    <property type="component" value="Unassembled WGS sequence"/>
</dbReference>
<comment type="caution">
    <text evidence="2">The sequence shown here is derived from an EMBL/GenBank/DDBJ whole genome shotgun (WGS) entry which is preliminary data.</text>
</comment>
<sequence length="204" mass="22405">MRLDTGQRVQSQRCKETRRRCVQAAVGRAARRVSPSTMGGCNRLGRAARTPFRPVAVFPFFKSAVSKPPSAEEPVSQQKQQQQHPHHHGHQHHHHHHKFDLPLAVVLAGAAFESYLQPQGGQGFQQRTVGGPTVTYTDKSFLTQPTTACFMCSCCPPPTCAPPTRAAPPTPTRCFSWGHAACGRRRCGAAWSRDGGRGRRTACM</sequence>
<dbReference type="AlphaFoldDB" id="A0AAD3HLC6"/>
<feature type="region of interest" description="Disordered" evidence="1">
    <location>
        <begin position="67"/>
        <end position="98"/>
    </location>
</feature>
<name>A0AAD3HLC6_9CHLO</name>
<keyword evidence="3" id="KW-1185">Reference proteome</keyword>
<protein>
    <submittedName>
        <fullName evidence="2">Uncharacterized protein</fullName>
    </submittedName>
</protein>
<reference evidence="2 3" key="1">
    <citation type="journal article" date="2021" name="Sci. Rep.">
        <title>Genome sequencing of the multicellular alga Astrephomene provides insights into convergent evolution of germ-soma differentiation.</title>
        <authorList>
            <person name="Yamashita S."/>
            <person name="Yamamoto K."/>
            <person name="Matsuzaki R."/>
            <person name="Suzuki S."/>
            <person name="Yamaguchi H."/>
            <person name="Hirooka S."/>
            <person name="Minakuchi Y."/>
            <person name="Miyagishima S."/>
            <person name="Kawachi M."/>
            <person name="Toyoda A."/>
            <person name="Nozaki H."/>
        </authorList>
    </citation>
    <scope>NUCLEOTIDE SEQUENCE [LARGE SCALE GENOMIC DNA]</scope>
    <source>
        <strain evidence="2 3">NIES-4017</strain>
    </source>
</reference>
<feature type="compositionally biased region" description="Basic residues" evidence="1">
    <location>
        <begin position="84"/>
        <end position="98"/>
    </location>
</feature>
<organism evidence="2 3">
    <name type="scientific">Astrephomene gubernaculifera</name>
    <dbReference type="NCBI Taxonomy" id="47775"/>
    <lineage>
        <taxon>Eukaryota</taxon>
        <taxon>Viridiplantae</taxon>
        <taxon>Chlorophyta</taxon>
        <taxon>core chlorophytes</taxon>
        <taxon>Chlorophyceae</taxon>
        <taxon>CS clade</taxon>
        <taxon>Chlamydomonadales</taxon>
        <taxon>Astrephomenaceae</taxon>
        <taxon>Astrephomene</taxon>
    </lineage>
</organism>
<gene>
    <name evidence="2" type="ORF">Agub_g6184</name>
</gene>
<proteinExistence type="predicted"/>
<evidence type="ECO:0000313" key="3">
    <source>
        <dbReference type="Proteomes" id="UP001054857"/>
    </source>
</evidence>
<dbReference type="EMBL" id="BMAR01000008">
    <property type="protein sequence ID" value="GFR44841.1"/>
    <property type="molecule type" value="Genomic_DNA"/>
</dbReference>
<evidence type="ECO:0000256" key="1">
    <source>
        <dbReference type="SAM" id="MobiDB-lite"/>
    </source>
</evidence>